<dbReference type="AlphaFoldDB" id="A0A8H4KWJ1"/>
<dbReference type="PANTHER" id="PTHR40780:SF3">
    <property type="entry name" value="DUF3669 DOMAIN-CONTAINING PROTEIN"/>
    <property type="match status" value="1"/>
</dbReference>
<sequence>MDPATIMPDVCHDMTTKATSERLERIGMGFCGSVWADMDSSNGDTASCMKREDGGPGRSLTNEYRIHKLVNQAVSLYAQHATGFSIPVCHGFLNKSDEIPWSEILPRLPPGSSACNALLSQKVQPVSETARRLLASTYAQGHDTETIVGDKKNEHCLIRPYFGRRRHRTRRAGKPTPFSLRNFPLYVDQMEELGISTGPYVKIIAEGLAFLLWVARVDANDVEFVLGHPPSTMNSESGRFDPSILGSHSMWIIDFDCCHQLPMDEEGVEIAARCFWRNDPFYPRPGSSNTRDEQLWNIFQEHFIQVSEAILQDELPSARQLPRLLTERIIETRGMYDKGVIT</sequence>
<dbReference type="Pfam" id="PF12417">
    <property type="entry name" value="DUF3669"/>
    <property type="match status" value="1"/>
</dbReference>
<evidence type="ECO:0000259" key="1">
    <source>
        <dbReference type="Pfam" id="PF12417"/>
    </source>
</evidence>
<gene>
    <name evidence="2" type="ORF">FALBO_14706</name>
</gene>
<dbReference type="Proteomes" id="UP000554235">
    <property type="component" value="Unassembled WGS sequence"/>
</dbReference>
<name>A0A8H4KWJ1_9HYPO</name>
<comment type="caution">
    <text evidence="2">The sequence shown here is derived from an EMBL/GenBank/DDBJ whole genome shotgun (WGS) entry which is preliminary data.</text>
</comment>
<dbReference type="EMBL" id="JAADYS010002427">
    <property type="protein sequence ID" value="KAF4458557.1"/>
    <property type="molecule type" value="Genomic_DNA"/>
</dbReference>
<accession>A0A8H4KWJ1</accession>
<dbReference type="OrthoDB" id="2993351at2759"/>
<feature type="domain" description="DUF3669" evidence="1">
    <location>
        <begin position="250"/>
        <end position="314"/>
    </location>
</feature>
<dbReference type="PANTHER" id="PTHR40780">
    <property type="entry name" value="DUF3669 DOMAIN-CONTAINING PROTEIN"/>
    <property type="match status" value="1"/>
</dbReference>
<protein>
    <submittedName>
        <fullName evidence="2">Calcineurin-like phosphoesterase</fullName>
    </submittedName>
</protein>
<evidence type="ECO:0000313" key="3">
    <source>
        <dbReference type="Proteomes" id="UP000554235"/>
    </source>
</evidence>
<dbReference type="InterPro" id="IPR022137">
    <property type="entry name" value="Znf_prot_DUF3669"/>
</dbReference>
<reference evidence="2 3" key="1">
    <citation type="submission" date="2020-01" db="EMBL/GenBank/DDBJ databases">
        <title>Identification and distribution of gene clusters putatively required for synthesis of sphingolipid metabolism inhibitors in phylogenetically diverse species of the filamentous fungus Fusarium.</title>
        <authorList>
            <person name="Kim H.-S."/>
            <person name="Busman M."/>
            <person name="Brown D.W."/>
            <person name="Divon H."/>
            <person name="Uhlig S."/>
            <person name="Proctor R.H."/>
        </authorList>
    </citation>
    <scope>NUCLEOTIDE SEQUENCE [LARGE SCALE GENOMIC DNA]</scope>
    <source>
        <strain evidence="2 3">NRRL 20459</strain>
    </source>
</reference>
<organism evidence="2 3">
    <name type="scientific">Fusarium albosuccineum</name>
    <dbReference type="NCBI Taxonomy" id="1237068"/>
    <lineage>
        <taxon>Eukaryota</taxon>
        <taxon>Fungi</taxon>
        <taxon>Dikarya</taxon>
        <taxon>Ascomycota</taxon>
        <taxon>Pezizomycotina</taxon>
        <taxon>Sordariomycetes</taxon>
        <taxon>Hypocreomycetidae</taxon>
        <taxon>Hypocreales</taxon>
        <taxon>Nectriaceae</taxon>
        <taxon>Fusarium</taxon>
        <taxon>Fusarium decemcellulare species complex</taxon>
    </lineage>
</organism>
<keyword evidence="3" id="KW-1185">Reference proteome</keyword>
<proteinExistence type="predicted"/>
<evidence type="ECO:0000313" key="2">
    <source>
        <dbReference type="EMBL" id="KAF4458557.1"/>
    </source>
</evidence>